<evidence type="ECO:0000256" key="1">
    <source>
        <dbReference type="ARBA" id="ARBA00000923"/>
    </source>
</evidence>
<evidence type="ECO:0000256" key="6">
    <source>
        <dbReference type="ARBA" id="ARBA00023136"/>
    </source>
</evidence>
<evidence type="ECO:0000256" key="12">
    <source>
        <dbReference type="ARBA" id="ARBA00048800"/>
    </source>
</evidence>
<evidence type="ECO:0000256" key="15">
    <source>
        <dbReference type="ARBA" id="ARBA00049322"/>
    </source>
</evidence>
<dbReference type="KEGG" id="gmw:113516088"/>
<comment type="catalytic activity">
    <reaction evidence="13">
        <text>9-octadecanoyloxy-octadecanoate + H2O = 9-hydroxy-octadecanoate + octadecanoate + H(+)</text>
        <dbReference type="Rhea" id="RHEA:52096"/>
        <dbReference type="ChEBI" id="CHEBI:15377"/>
        <dbReference type="ChEBI" id="CHEBI:15378"/>
        <dbReference type="ChEBI" id="CHEBI:25629"/>
        <dbReference type="ChEBI" id="CHEBI:136286"/>
        <dbReference type="ChEBI" id="CHEBI:136373"/>
    </reaction>
    <physiologicalReaction direction="left-to-right" evidence="13">
        <dbReference type="Rhea" id="RHEA:52097"/>
    </physiologicalReaction>
</comment>
<comment type="catalytic activity">
    <reaction evidence="9">
        <text>9-hexadecanoyloxy-octadecanoate + H2O = 9-hydroxy-octadecanoate + hexadecanoate + H(+)</text>
        <dbReference type="Rhea" id="RHEA:52052"/>
        <dbReference type="ChEBI" id="CHEBI:7896"/>
        <dbReference type="ChEBI" id="CHEBI:15377"/>
        <dbReference type="ChEBI" id="CHEBI:15378"/>
        <dbReference type="ChEBI" id="CHEBI:83670"/>
        <dbReference type="ChEBI" id="CHEBI:136286"/>
    </reaction>
    <physiologicalReaction direction="left-to-right" evidence="9">
        <dbReference type="Rhea" id="RHEA:52053"/>
    </physiologicalReaction>
</comment>
<keyword evidence="18" id="KW-0732">Signal</keyword>
<comment type="catalytic activity">
    <reaction evidence="16">
        <text>12-(9Z-hexadecenoyloxy)-octadecanoate + H2O = 12-hydroxyoctadecanoate + (9Z)-hexadecenoate + H(+)</text>
        <dbReference type="Rhea" id="RHEA:52072"/>
        <dbReference type="ChEBI" id="CHEBI:15377"/>
        <dbReference type="ChEBI" id="CHEBI:15378"/>
        <dbReference type="ChEBI" id="CHEBI:32372"/>
        <dbReference type="ChEBI" id="CHEBI:84201"/>
        <dbReference type="ChEBI" id="CHEBI:136312"/>
    </reaction>
    <physiologicalReaction direction="left-to-right" evidence="16">
        <dbReference type="Rhea" id="RHEA:52073"/>
    </physiologicalReaction>
</comment>
<dbReference type="GO" id="GO:0012505">
    <property type="term" value="C:endomembrane system"/>
    <property type="evidence" value="ECO:0007669"/>
    <property type="project" value="UniProtKB-SubCell"/>
</dbReference>
<evidence type="ECO:0000256" key="3">
    <source>
        <dbReference type="ARBA" id="ARBA00009300"/>
    </source>
</evidence>
<feature type="transmembrane region" description="Helical" evidence="17">
    <location>
        <begin position="83"/>
        <end position="103"/>
    </location>
</feature>
<keyword evidence="6 17" id="KW-0472">Membrane</keyword>
<evidence type="ECO:0000256" key="14">
    <source>
        <dbReference type="ARBA" id="ARBA00049296"/>
    </source>
</evidence>
<comment type="catalytic activity">
    <reaction evidence="7">
        <text>12-hexadecanoyloxy-octadecanoate + H2O = 12-hydroxyoctadecanoate + hexadecanoate + H(+)</text>
        <dbReference type="Rhea" id="RHEA:52056"/>
        <dbReference type="ChEBI" id="CHEBI:7896"/>
        <dbReference type="ChEBI" id="CHEBI:15377"/>
        <dbReference type="ChEBI" id="CHEBI:15378"/>
        <dbReference type="ChEBI" id="CHEBI:83677"/>
        <dbReference type="ChEBI" id="CHEBI:84201"/>
    </reaction>
    <physiologicalReaction direction="left-to-right" evidence="7">
        <dbReference type="Rhea" id="RHEA:52057"/>
    </physiologicalReaction>
</comment>
<evidence type="ECO:0000313" key="19">
    <source>
        <dbReference type="Proteomes" id="UP001652740"/>
    </source>
</evidence>
<feature type="chain" id="PRO_5027085175" evidence="18">
    <location>
        <begin position="19"/>
        <end position="233"/>
    </location>
</feature>
<evidence type="ECO:0000313" key="20">
    <source>
        <dbReference type="RefSeq" id="XP_026756245.1"/>
    </source>
</evidence>
<evidence type="ECO:0000256" key="17">
    <source>
        <dbReference type="SAM" id="Phobius"/>
    </source>
</evidence>
<dbReference type="FunCoup" id="A0A6J1WN28">
    <property type="interactions" value="486"/>
</dbReference>
<evidence type="ECO:0000256" key="10">
    <source>
        <dbReference type="ARBA" id="ARBA00048680"/>
    </source>
</evidence>
<feature type="transmembrane region" description="Helical" evidence="17">
    <location>
        <begin position="192"/>
        <end position="209"/>
    </location>
</feature>
<evidence type="ECO:0000256" key="4">
    <source>
        <dbReference type="ARBA" id="ARBA00022692"/>
    </source>
</evidence>
<dbReference type="InterPro" id="IPR006838">
    <property type="entry name" value="ADTRP_AIG1"/>
</dbReference>
<dbReference type="AlphaFoldDB" id="A0A6J1WN28"/>
<dbReference type="PANTHER" id="PTHR10989:SF16">
    <property type="entry name" value="AT02829P-RELATED"/>
    <property type="match status" value="1"/>
</dbReference>
<keyword evidence="5 17" id="KW-1133">Transmembrane helix</keyword>
<organism evidence="19 20">
    <name type="scientific">Galleria mellonella</name>
    <name type="common">Greater wax moth</name>
    <dbReference type="NCBI Taxonomy" id="7137"/>
    <lineage>
        <taxon>Eukaryota</taxon>
        <taxon>Metazoa</taxon>
        <taxon>Ecdysozoa</taxon>
        <taxon>Arthropoda</taxon>
        <taxon>Hexapoda</taxon>
        <taxon>Insecta</taxon>
        <taxon>Pterygota</taxon>
        <taxon>Neoptera</taxon>
        <taxon>Endopterygota</taxon>
        <taxon>Lepidoptera</taxon>
        <taxon>Glossata</taxon>
        <taxon>Ditrysia</taxon>
        <taxon>Pyraloidea</taxon>
        <taxon>Pyralidae</taxon>
        <taxon>Galleriinae</taxon>
        <taxon>Galleria</taxon>
    </lineage>
</organism>
<evidence type="ECO:0000256" key="7">
    <source>
        <dbReference type="ARBA" id="ARBA00047368"/>
    </source>
</evidence>
<protein>
    <submittedName>
        <fullName evidence="20">Androgen-induced gene 1 protein-like</fullName>
    </submittedName>
</protein>
<keyword evidence="19" id="KW-1185">Reference proteome</keyword>
<comment type="catalytic activity">
    <reaction evidence="12">
        <text>9-(9Z-octadecenoyloxy)-octadecanoate + H2O = 9-hydroxy-octadecanoate + (9Z)-octadecenoate + H(+)</text>
        <dbReference type="Rhea" id="RHEA:52048"/>
        <dbReference type="ChEBI" id="CHEBI:15377"/>
        <dbReference type="ChEBI" id="CHEBI:15378"/>
        <dbReference type="ChEBI" id="CHEBI:30823"/>
        <dbReference type="ChEBI" id="CHEBI:136282"/>
        <dbReference type="ChEBI" id="CHEBI:136286"/>
    </reaction>
    <physiologicalReaction direction="left-to-right" evidence="12">
        <dbReference type="Rhea" id="RHEA:52049"/>
    </physiologicalReaction>
</comment>
<feature type="transmembrane region" description="Helical" evidence="17">
    <location>
        <begin position="153"/>
        <end position="172"/>
    </location>
</feature>
<keyword evidence="4 17" id="KW-0812">Transmembrane</keyword>
<evidence type="ECO:0000256" key="11">
    <source>
        <dbReference type="ARBA" id="ARBA00048701"/>
    </source>
</evidence>
<evidence type="ECO:0000256" key="16">
    <source>
        <dbReference type="ARBA" id="ARBA00049428"/>
    </source>
</evidence>
<name>A0A6J1WN28_GALME</name>
<evidence type="ECO:0000256" key="9">
    <source>
        <dbReference type="ARBA" id="ARBA00047863"/>
    </source>
</evidence>
<comment type="catalytic activity">
    <reaction evidence="11">
        <text>12-(9Z-octadecenoyloxy)-octadecanoate + H2O = 12-hydroxyoctadecanoate + (9Z)-octadecenoate + H(+)</text>
        <dbReference type="Rhea" id="RHEA:52060"/>
        <dbReference type="ChEBI" id="CHEBI:15377"/>
        <dbReference type="ChEBI" id="CHEBI:15378"/>
        <dbReference type="ChEBI" id="CHEBI:30823"/>
        <dbReference type="ChEBI" id="CHEBI:84201"/>
        <dbReference type="ChEBI" id="CHEBI:136302"/>
    </reaction>
    <physiologicalReaction direction="left-to-right" evidence="11">
        <dbReference type="Rhea" id="RHEA:52061"/>
    </physiologicalReaction>
</comment>
<comment type="catalytic activity">
    <reaction evidence="10">
        <text>12-octadecanoyloxy-octadecanoate + H2O = 12-hydroxyoctadecanoate + octadecanoate + H(+)</text>
        <dbReference type="Rhea" id="RHEA:52080"/>
        <dbReference type="ChEBI" id="CHEBI:15377"/>
        <dbReference type="ChEBI" id="CHEBI:15378"/>
        <dbReference type="ChEBI" id="CHEBI:25629"/>
        <dbReference type="ChEBI" id="CHEBI:84201"/>
        <dbReference type="ChEBI" id="CHEBI:136330"/>
    </reaction>
    <physiologicalReaction direction="left-to-right" evidence="10">
        <dbReference type="Rhea" id="RHEA:52081"/>
    </physiologicalReaction>
</comment>
<gene>
    <name evidence="20" type="primary">LOC113516088</name>
</gene>
<dbReference type="GeneID" id="113516088"/>
<accession>A0A6J1WN28</accession>
<comment type="catalytic activity">
    <reaction evidence="1">
        <text>9-(9Z-hexadecenoyloxy)-octadecanoate + H2O = (9Z)-hexadecenoate + 9-hydroxy-octadecanoate + H(+)</text>
        <dbReference type="Rhea" id="RHEA:52068"/>
        <dbReference type="ChEBI" id="CHEBI:15377"/>
        <dbReference type="ChEBI" id="CHEBI:15378"/>
        <dbReference type="ChEBI" id="CHEBI:32372"/>
        <dbReference type="ChEBI" id="CHEBI:136286"/>
        <dbReference type="ChEBI" id="CHEBI:136309"/>
    </reaction>
    <physiologicalReaction direction="left-to-right" evidence="1">
        <dbReference type="Rhea" id="RHEA:52069"/>
    </physiologicalReaction>
</comment>
<comment type="subcellular location">
    <subcellularLocation>
        <location evidence="2">Endomembrane system</location>
        <topology evidence="2">Multi-pass membrane protein</topology>
    </subcellularLocation>
</comment>
<proteinExistence type="inferred from homology"/>
<feature type="signal peptide" evidence="18">
    <location>
        <begin position="1"/>
        <end position="18"/>
    </location>
</feature>
<evidence type="ECO:0000256" key="2">
    <source>
        <dbReference type="ARBA" id="ARBA00004127"/>
    </source>
</evidence>
<feature type="transmembrane region" description="Helical" evidence="17">
    <location>
        <begin position="42"/>
        <end position="63"/>
    </location>
</feature>
<evidence type="ECO:0000256" key="13">
    <source>
        <dbReference type="ARBA" id="ARBA00049221"/>
    </source>
</evidence>
<sequence length="233" mass="26994">MLLKTLFHLFGAIQFCYGCYYDAVYVNIPGTSAPPFGGKLKYLTYLDAIVQTVYFTIALLNDLFGNNDTTASEKPLIRRIKDILFCALAFPVAMYVGISFWGIYAVDRELILPRSLDPYFPKWLNHVMHTNIVVFILIELVTSFRMYPTRKTAMTILSTFLIAYFIWLHVIYFKTDKWVYPILAVLNWPIRIVFYLVSLGFVSSLYFVGEKLNRIVWSKEVEQTVKSGKKKAK</sequence>
<comment type="similarity">
    <text evidence="3">Belongs to the AIG1 family.</text>
</comment>
<evidence type="ECO:0000256" key="18">
    <source>
        <dbReference type="SAM" id="SignalP"/>
    </source>
</evidence>
<evidence type="ECO:0000256" key="5">
    <source>
        <dbReference type="ARBA" id="ARBA00022989"/>
    </source>
</evidence>
<dbReference type="OrthoDB" id="1898221at2759"/>
<reference evidence="20" key="1">
    <citation type="submission" date="2025-08" db="UniProtKB">
        <authorList>
            <consortium name="RefSeq"/>
        </authorList>
    </citation>
    <scope>IDENTIFICATION</scope>
    <source>
        <tissue evidence="20">Whole larvae</tissue>
    </source>
</reference>
<dbReference type="Pfam" id="PF04750">
    <property type="entry name" value="Far-17a_AIG1"/>
    <property type="match status" value="1"/>
</dbReference>
<dbReference type="GO" id="GO:0016020">
    <property type="term" value="C:membrane"/>
    <property type="evidence" value="ECO:0007669"/>
    <property type="project" value="InterPro"/>
</dbReference>
<dbReference type="Proteomes" id="UP001652740">
    <property type="component" value="Unplaced"/>
</dbReference>
<dbReference type="InParanoid" id="A0A6J1WN28"/>
<dbReference type="RefSeq" id="XP_026756245.1">
    <property type="nucleotide sequence ID" value="XM_026900444.3"/>
</dbReference>
<comment type="catalytic activity">
    <reaction evidence="15">
        <text>13-(9Z-hexadecenoyloxy)-octadecanoate + H2O = 13-hydroxy-octadecanoate + (9Z)-hexadecenoate + H(+)</text>
        <dbReference type="Rhea" id="RHEA:52076"/>
        <dbReference type="ChEBI" id="CHEBI:15377"/>
        <dbReference type="ChEBI" id="CHEBI:15378"/>
        <dbReference type="ChEBI" id="CHEBI:32372"/>
        <dbReference type="ChEBI" id="CHEBI:136304"/>
        <dbReference type="ChEBI" id="CHEBI:136315"/>
    </reaction>
    <physiologicalReaction direction="left-to-right" evidence="15">
        <dbReference type="Rhea" id="RHEA:52077"/>
    </physiologicalReaction>
</comment>
<evidence type="ECO:0000256" key="8">
    <source>
        <dbReference type="ARBA" id="ARBA00047427"/>
    </source>
</evidence>
<comment type="catalytic activity">
    <reaction evidence="14">
        <text>13-(9Z-octadecenoyloxy)-octadecanoate + H2O = 13-hydroxy-octadecanoate + (9Z)-octadecenoate + H(+)</text>
        <dbReference type="Rhea" id="RHEA:52064"/>
        <dbReference type="ChEBI" id="CHEBI:15377"/>
        <dbReference type="ChEBI" id="CHEBI:15378"/>
        <dbReference type="ChEBI" id="CHEBI:30823"/>
        <dbReference type="ChEBI" id="CHEBI:136303"/>
        <dbReference type="ChEBI" id="CHEBI:136304"/>
    </reaction>
    <physiologicalReaction direction="left-to-right" evidence="14">
        <dbReference type="Rhea" id="RHEA:52065"/>
    </physiologicalReaction>
</comment>
<feature type="transmembrane region" description="Helical" evidence="17">
    <location>
        <begin position="123"/>
        <end position="141"/>
    </location>
</feature>
<comment type="catalytic activity">
    <reaction evidence="8">
        <text>13-octadecanoyloxy-octadecanoate + H2O = 13-hydroxy-octadecanoate + octadecanoate + H(+)</text>
        <dbReference type="Rhea" id="RHEA:52084"/>
        <dbReference type="ChEBI" id="CHEBI:15377"/>
        <dbReference type="ChEBI" id="CHEBI:15378"/>
        <dbReference type="ChEBI" id="CHEBI:25629"/>
        <dbReference type="ChEBI" id="CHEBI:136304"/>
        <dbReference type="ChEBI" id="CHEBI:136335"/>
    </reaction>
    <physiologicalReaction direction="left-to-right" evidence="8">
        <dbReference type="Rhea" id="RHEA:52085"/>
    </physiologicalReaction>
</comment>
<dbReference type="PANTHER" id="PTHR10989">
    <property type="entry name" value="ANDROGEN-INDUCED PROTEIN 1-RELATED"/>
    <property type="match status" value="1"/>
</dbReference>